<gene>
    <name evidence="2" type="ORF">CJ216_02190</name>
</gene>
<keyword evidence="3" id="KW-1185">Reference proteome</keyword>
<comment type="caution">
    <text evidence="2">The sequence shown here is derived from an EMBL/GenBank/DDBJ whole genome shotgun (WGS) entry which is preliminary data.</text>
</comment>
<evidence type="ECO:0000256" key="1">
    <source>
        <dbReference type="SAM" id="SignalP"/>
    </source>
</evidence>
<proteinExistence type="predicted"/>
<feature type="chain" id="PRO_5039364505" description="Lipocalin-like domain-containing protein" evidence="1">
    <location>
        <begin position="27"/>
        <end position="129"/>
    </location>
</feature>
<reference evidence="2 3" key="1">
    <citation type="submission" date="2017-09" db="EMBL/GenBank/DDBJ databases">
        <title>Bacterial strain isolated from the female urinary microbiota.</title>
        <authorList>
            <person name="Thomas-White K."/>
            <person name="Kumar N."/>
            <person name="Forster S."/>
            <person name="Putonti C."/>
            <person name="Lawley T."/>
            <person name="Wolfe A.J."/>
        </authorList>
    </citation>
    <scope>NUCLEOTIDE SEQUENCE [LARGE SCALE GENOMIC DNA]</scope>
    <source>
        <strain evidence="2 3">UMB1686</strain>
    </source>
</reference>
<feature type="signal peptide" evidence="1">
    <location>
        <begin position="1"/>
        <end position="26"/>
    </location>
</feature>
<dbReference type="EMBL" id="PNGV01000001">
    <property type="protein sequence ID" value="PMC42931.1"/>
    <property type="molecule type" value="Genomic_DNA"/>
</dbReference>
<organism evidence="2 3">
    <name type="scientific">Gardnerella greenwoodii</name>
    <dbReference type="NCBI Taxonomy" id="2914925"/>
    <lineage>
        <taxon>Bacteria</taxon>
        <taxon>Bacillati</taxon>
        <taxon>Actinomycetota</taxon>
        <taxon>Actinomycetes</taxon>
        <taxon>Bifidobacteriales</taxon>
        <taxon>Bifidobacteriaceae</taxon>
        <taxon>Gardnerella</taxon>
    </lineage>
</organism>
<dbReference type="GeneID" id="98325888"/>
<dbReference type="AlphaFoldDB" id="A0A2N6RXU0"/>
<dbReference type="PROSITE" id="PS51257">
    <property type="entry name" value="PROKAR_LIPOPROTEIN"/>
    <property type="match status" value="1"/>
</dbReference>
<dbReference type="Proteomes" id="UP000235771">
    <property type="component" value="Unassembled WGS sequence"/>
</dbReference>
<name>A0A2N6RXU0_9BIFI</name>
<protein>
    <recommendedName>
        <fullName evidence="4">Lipocalin-like domain-containing protein</fullName>
    </recommendedName>
</protein>
<evidence type="ECO:0000313" key="3">
    <source>
        <dbReference type="Proteomes" id="UP000235771"/>
    </source>
</evidence>
<dbReference type="RefSeq" id="WP_004134990.1">
    <property type="nucleotide sequence ID" value="NZ_JAKNCL010000001.1"/>
</dbReference>
<accession>A0A2N6RXU0</accession>
<evidence type="ECO:0000313" key="2">
    <source>
        <dbReference type="EMBL" id="PMC42931.1"/>
    </source>
</evidence>
<keyword evidence="1" id="KW-0732">Signal</keyword>
<evidence type="ECO:0008006" key="4">
    <source>
        <dbReference type="Google" id="ProtNLM"/>
    </source>
</evidence>
<sequence>MKKAICKFSSSALIMMLLLSFCVSLAGCGSSSKVVGTWYEYNPDHDYAHPERILKIKDDGTYIYTNNDGTFSGTWKLNDSVITFTENSSKFTSSGVFSNTHENKRGNFITVCIIPGKGDTVGEYVFERQ</sequence>